<dbReference type="FunFam" id="3.30.428.10:FF:000005">
    <property type="entry name" value="Histidine triad nucleotide-binding protein 1"/>
    <property type="match status" value="1"/>
</dbReference>
<dbReference type="SMART" id="SM00248">
    <property type="entry name" value="ANK"/>
    <property type="match status" value="6"/>
</dbReference>
<evidence type="ECO:0000256" key="1">
    <source>
        <dbReference type="PIRSR" id="PIRSR601310-1"/>
    </source>
</evidence>
<evidence type="ECO:0000256" key="2">
    <source>
        <dbReference type="PIRSR" id="PIRSR601310-3"/>
    </source>
</evidence>
<name>A0A166FVW6_DAUCS</name>
<dbReference type="EMBL" id="LNRQ01000001">
    <property type="protein sequence ID" value="KZN08245.1"/>
    <property type="molecule type" value="Genomic_DNA"/>
</dbReference>
<dbReference type="Gene3D" id="1.25.40.20">
    <property type="entry name" value="Ankyrin repeat-containing domain"/>
    <property type="match status" value="3"/>
</dbReference>
<dbReference type="InterPro" id="IPR002110">
    <property type="entry name" value="Ankyrin_rpt"/>
</dbReference>
<dbReference type="SUPFAM" id="SSF54197">
    <property type="entry name" value="HIT-like"/>
    <property type="match status" value="1"/>
</dbReference>
<evidence type="ECO:0000313" key="6">
    <source>
        <dbReference type="EMBL" id="KZN08245.1"/>
    </source>
</evidence>
<dbReference type="InterPro" id="IPR011146">
    <property type="entry name" value="HIT-like"/>
</dbReference>
<feature type="active site" description="Tele-AMP-histidine intermediate" evidence="1">
    <location>
        <position position="172"/>
    </location>
</feature>
<dbReference type="CDD" id="cd01276">
    <property type="entry name" value="PKCI_related"/>
    <property type="match status" value="1"/>
</dbReference>
<dbReference type="PROSITE" id="PS50088">
    <property type="entry name" value="ANK_REPEAT"/>
    <property type="match status" value="1"/>
</dbReference>
<dbReference type="InterPro" id="IPR001310">
    <property type="entry name" value="Histidine_triad_HIT"/>
</dbReference>
<dbReference type="InterPro" id="IPR036265">
    <property type="entry name" value="HIT-like_sf"/>
</dbReference>
<comment type="caution">
    <text evidence="6">The sequence shown here is derived from an EMBL/GenBank/DDBJ whole genome shotgun (WGS) entry which is preliminary data.</text>
</comment>
<dbReference type="Pfam" id="PF00023">
    <property type="entry name" value="Ank"/>
    <property type="match status" value="1"/>
</dbReference>
<organism evidence="6">
    <name type="scientific">Daucus carota subsp. sativus</name>
    <name type="common">Carrot</name>
    <dbReference type="NCBI Taxonomy" id="79200"/>
    <lineage>
        <taxon>Eukaryota</taxon>
        <taxon>Viridiplantae</taxon>
        <taxon>Streptophyta</taxon>
        <taxon>Embryophyta</taxon>
        <taxon>Tracheophyta</taxon>
        <taxon>Spermatophyta</taxon>
        <taxon>Magnoliopsida</taxon>
        <taxon>eudicotyledons</taxon>
        <taxon>Gunneridae</taxon>
        <taxon>Pentapetalae</taxon>
        <taxon>asterids</taxon>
        <taxon>campanulids</taxon>
        <taxon>Apiales</taxon>
        <taxon>Apiaceae</taxon>
        <taxon>Apioideae</taxon>
        <taxon>Scandiceae</taxon>
        <taxon>Daucinae</taxon>
        <taxon>Daucus</taxon>
        <taxon>Daucus sect. Daucus</taxon>
    </lineage>
</organism>
<feature type="domain" description="HIT" evidence="5">
    <location>
        <begin position="76"/>
        <end position="189"/>
    </location>
</feature>
<dbReference type="AlphaFoldDB" id="A0A166FVW6"/>
<accession>A0A166FVW6</accession>
<proteinExistence type="predicted"/>
<dbReference type="InterPro" id="IPR019808">
    <property type="entry name" value="Histidine_triad_CS"/>
</dbReference>
<feature type="short sequence motif" description="Histidine triad motif" evidence="2 4">
    <location>
        <begin position="170"/>
        <end position="174"/>
    </location>
</feature>
<dbReference type="PROSITE" id="PS50297">
    <property type="entry name" value="ANK_REP_REGION"/>
    <property type="match status" value="1"/>
</dbReference>
<dbReference type="GO" id="GO:0047627">
    <property type="term" value="F:adenylylsulfatase activity"/>
    <property type="evidence" value="ECO:0007669"/>
    <property type="project" value="UniProtKB-ARBA"/>
</dbReference>
<dbReference type="PRINTS" id="PR00332">
    <property type="entry name" value="HISTRIAD"/>
</dbReference>
<dbReference type="Pfam" id="PF12796">
    <property type="entry name" value="Ank_2"/>
    <property type="match status" value="1"/>
</dbReference>
<evidence type="ECO:0000256" key="4">
    <source>
        <dbReference type="PROSITE-ProRule" id="PRU00464"/>
    </source>
</evidence>
<gene>
    <name evidence="6" type="ORF">DCAR_001310</name>
</gene>
<dbReference type="Gramene" id="KZN08245">
    <property type="protein sequence ID" value="KZN08245"/>
    <property type="gene ID" value="DCAR_001310"/>
</dbReference>
<feature type="repeat" description="ANK" evidence="3">
    <location>
        <begin position="344"/>
        <end position="371"/>
    </location>
</feature>
<dbReference type="STRING" id="79200.A0A166FVW6"/>
<dbReference type="PANTHER" id="PTHR23089">
    <property type="entry name" value="HISTIDINE TRIAD HIT PROTEIN"/>
    <property type="match status" value="1"/>
</dbReference>
<evidence type="ECO:0000256" key="3">
    <source>
        <dbReference type="PROSITE-ProRule" id="PRU00023"/>
    </source>
</evidence>
<keyword evidence="3" id="KW-0040">ANK repeat</keyword>
<dbReference type="InterPro" id="IPR036770">
    <property type="entry name" value="Ankyrin_rpt-contain_sf"/>
</dbReference>
<dbReference type="PROSITE" id="PS51084">
    <property type="entry name" value="HIT_2"/>
    <property type="match status" value="1"/>
</dbReference>
<evidence type="ECO:0000259" key="5">
    <source>
        <dbReference type="PROSITE" id="PS51084"/>
    </source>
</evidence>
<dbReference type="Gene3D" id="3.30.428.10">
    <property type="entry name" value="HIT-like"/>
    <property type="match status" value="1"/>
</dbReference>
<sequence>MAAAVNPFSLLRGPLRVGAWATIKASKEGLCISPSHPILQNAPRFRRTMCSVGSTNNEEAIAKVAAASADSGAPTIFDKIIAKEIPSTIVYEDEKVLAFRDINPQAPVHVVVIPKSRDGLTQLGKAEERHGDILGHLLYAAKLVAEKEGIVDGFRVVINNGPAACQSVYHIHLHVLGGRQLKWPPESNAWARTGDVLKPKYPENEHPSEWNRVGSPLTRVMDPGKADCSMFFQPSCILNLVRPPGSVGPMGEENSRAGGDRPPWQQRSKIYKSLADQDSKTVDFLCKCWNSKPAEPLDGRGDTLLHLLVICQNVKALEELMKVRDSDGTEEHLTQEHLKKQNLRGETALHEAARHDDVCIVDLLLRKEAELISKIGCSVPMCNCKKCVEAMSAKKNNLISVPNELGETALYLAASSGKWKIFEKILKYSNDCMTRRKDGCTVLHAAIMGEHYSTAAKILKLKPELAYICNKVGDTALNLLASSPSSFRSNSNYTTATMGKTSFIPLQSLRVLFYNCIPHIYTIDSVKKGDEEDPDSRWETYIKKEERYQVVDLFLGLPWIQPIDDTKQQNLVAVALVRQLLEKEEDWSRYTYSAHKYHDQSETSDKAKLNPLIQAIEMGIPELVEEILRYFPDAANSIDIDGRNVFHYAAEHRSGDIYEMLKKYAINKDRMLLDVDNKGNTILHHATKIRR</sequence>
<reference evidence="6" key="1">
    <citation type="journal article" date="2016" name="Nat. Genet.">
        <title>A high-quality carrot genome assembly provides new insights into carotenoid accumulation and asterid genome evolution.</title>
        <authorList>
            <person name="Iorizzo M."/>
            <person name="Ellison S."/>
            <person name="Senalik D."/>
            <person name="Zeng P."/>
            <person name="Satapoomin P."/>
            <person name="Huang J."/>
            <person name="Bowman M."/>
            <person name="Iovene M."/>
            <person name="Sanseverino W."/>
            <person name="Cavagnaro P."/>
            <person name="Yildiz M."/>
            <person name="Macko-Podgorni A."/>
            <person name="Moranska E."/>
            <person name="Grzebelus E."/>
            <person name="Grzebelus D."/>
            <person name="Ashrafi H."/>
            <person name="Zheng Z."/>
            <person name="Cheng S."/>
            <person name="Spooner D."/>
            <person name="Van Deynze A."/>
            <person name="Simon P."/>
        </authorList>
    </citation>
    <scope>NUCLEOTIDE SEQUENCE [LARGE SCALE GENOMIC DNA]</scope>
    <source>
        <tissue evidence="6">Leaf</tissue>
    </source>
</reference>
<dbReference type="SUPFAM" id="SSF48403">
    <property type="entry name" value="Ankyrin repeat"/>
    <property type="match status" value="1"/>
</dbReference>
<protein>
    <recommendedName>
        <fullName evidence="5">HIT domain-containing protein</fullName>
    </recommendedName>
</protein>
<dbReference type="Pfam" id="PF01230">
    <property type="entry name" value="HIT"/>
    <property type="match status" value="1"/>
</dbReference>
<dbReference type="PROSITE" id="PS00892">
    <property type="entry name" value="HIT_1"/>
    <property type="match status" value="1"/>
</dbReference>